<evidence type="ECO:0000313" key="1">
    <source>
        <dbReference type="EMBL" id="MBB2997103.1"/>
    </source>
</evidence>
<gene>
    <name evidence="1" type="ORF">E9229_003350</name>
</gene>
<name>A0A839QNC6_9MICC</name>
<organism evidence="1 2">
    <name type="scientific">Paeniglutamicibacter cryotolerans</name>
    <dbReference type="NCBI Taxonomy" id="670079"/>
    <lineage>
        <taxon>Bacteria</taxon>
        <taxon>Bacillati</taxon>
        <taxon>Actinomycetota</taxon>
        <taxon>Actinomycetes</taxon>
        <taxon>Micrococcales</taxon>
        <taxon>Micrococcaceae</taxon>
        <taxon>Paeniglutamicibacter</taxon>
    </lineage>
</organism>
<dbReference type="EMBL" id="JACHVS010000002">
    <property type="protein sequence ID" value="MBB2997103.1"/>
    <property type="molecule type" value="Genomic_DNA"/>
</dbReference>
<comment type="caution">
    <text evidence="1">The sequence shown here is derived from an EMBL/GenBank/DDBJ whole genome shotgun (WGS) entry which is preliminary data.</text>
</comment>
<dbReference type="Proteomes" id="UP000523000">
    <property type="component" value="Unassembled WGS sequence"/>
</dbReference>
<dbReference type="AlphaFoldDB" id="A0A839QNC6"/>
<accession>A0A839QNC6</accession>
<sequence>MKTMKDSKTGSAASGNDLGDRPLRARRVVGIKRTLTIWLLAMGLVFAGGFAIAPPASAATGYTSARICFQHVEGGPYTYEFKTQVYSSDGRWYNVIQTLGTRNGCHTVALLPGYYWRFIVSKRVGNALFTGYSQYVYAQPNRAYNFGTVWVRQDRW</sequence>
<reference evidence="1 2" key="1">
    <citation type="submission" date="2020-08" db="EMBL/GenBank/DDBJ databases">
        <title>Sequencing the genomes of 1000 actinobacteria strains.</title>
        <authorList>
            <person name="Klenk H.-P."/>
        </authorList>
    </citation>
    <scope>NUCLEOTIDE SEQUENCE [LARGE SCALE GENOMIC DNA]</scope>
    <source>
        <strain evidence="1 2">DSM 22826</strain>
    </source>
</reference>
<proteinExistence type="predicted"/>
<dbReference type="RefSeq" id="WP_183512657.1">
    <property type="nucleotide sequence ID" value="NZ_BAABGK010000101.1"/>
</dbReference>
<protein>
    <submittedName>
        <fullName evidence="1">Uncharacterized protein</fullName>
    </submittedName>
</protein>
<keyword evidence="2" id="KW-1185">Reference proteome</keyword>
<evidence type="ECO:0000313" key="2">
    <source>
        <dbReference type="Proteomes" id="UP000523000"/>
    </source>
</evidence>